<keyword evidence="4" id="KW-1185">Reference proteome</keyword>
<protein>
    <recommendedName>
        <fullName evidence="5">DUF883 domain-containing protein</fullName>
    </recommendedName>
</protein>
<evidence type="ECO:0000256" key="2">
    <source>
        <dbReference type="SAM" id="Phobius"/>
    </source>
</evidence>
<proteinExistence type="predicted"/>
<comment type="caution">
    <text evidence="3">The sequence shown here is derived from an EMBL/GenBank/DDBJ whole genome shotgun (WGS) entry which is preliminary data.</text>
</comment>
<feature type="region of interest" description="Disordered" evidence="1">
    <location>
        <begin position="1"/>
        <end position="32"/>
    </location>
</feature>
<evidence type="ECO:0000256" key="1">
    <source>
        <dbReference type="SAM" id="MobiDB-lite"/>
    </source>
</evidence>
<keyword evidence="2" id="KW-1133">Transmembrane helix</keyword>
<dbReference type="Proteomes" id="UP001155241">
    <property type="component" value="Unassembled WGS sequence"/>
</dbReference>
<sequence length="63" mass="6901">MQTTHPPEQRIIPASHRKMKAQGSSDSSLGDRIAEWAGNHPRLIVGTGLVMGGLLGWLLKRKN</sequence>
<dbReference type="EMBL" id="JAMXLR010000003">
    <property type="protein sequence ID" value="MCO6042364.1"/>
    <property type="molecule type" value="Genomic_DNA"/>
</dbReference>
<evidence type="ECO:0000313" key="3">
    <source>
        <dbReference type="EMBL" id="MCO6042364.1"/>
    </source>
</evidence>
<gene>
    <name evidence="3" type="ORF">NG895_00450</name>
</gene>
<keyword evidence="2" id="KW-0812">Transmembrane</keyword>
<feature type="transmembrane region" description="Helical" evidence="2">
    <location>
        <begin position="43"/>
        <end position="59"/>
    </location>
</feature>
<keyword evidence="2" id="KW-0472">Membrane</keyword>
<evidence type="ECO:0008006" key="5">
    <source>
        <dbReference type="Google" id="ProtNLM"/>
    </source>
</evidence>
<dbReference type="RefSeq" id="WP_252850465.1">
    <property type="nucleotide sequence ID" value="NZ_JAMXLR010000003.1"/>
</dbReference>
<evidence type="ECO:0000313" key="4">
    <source>
        <dbReference type="Proteomes" id="UP001155241"/>
    </source>
</evidence>
<name>A0A9X2F9R8_9BACT</name>
<accession>A0A9X2F9R8</accession>
<dbReference type="AlphaFoldDB" id="A0A9X2F9R8"/>
<reference evidence="3" key="1">
    <citation type="submission" date="2022-06" db="EMBL/GenBank/DDBJ databases">
        <title>Aeoliella straminimaris, a novel planctomycete from sediments.</title>
        <authorList>
            <person name="Vitorino I.R."/>
            <person name="Lage O.M."/>
        </authorList>
    </citation>
    <scope>NUCLEOTIDE SEQUENCE</scope>
    <source>
        <strain evidence="3">ICT_H6.2</strain>
    </source>
</reference>
<organism evidence="3 4">
    <name type="scientific">Aeoliella straminimaris</name>
    <dbReference type="NCBI Taxonomy" id="2954799"/>
    <lineage>
        <taxon>Bacteria</taxon>
        <taxon>Pseudomonadati</taxon>
        <taxon>Planctomycetota</taxon>
        <taxon>Planctomycetia</taxon>
        <taxon>Pirellulales</taxon>
        <taxon>Lacipirellulaceae</taxon>
        <taxon>Aeoliella</taxon>
    </lineage>
</organism>